<reference evidence="1 2" key="1">
    <citation type="submission" date="2013-08" db="EMBL/GenBank/DDBJ databases">
        <authorList>
            <person name="Weinstock G."/>
            <person name="Sodergren E."/>
            <person name="Wylie T."/>
            <person name="Fulton L."/>
            <person name="Fulton R."/>
            <person name="Fronick C."/>
            <person name="O'Laughlin M."/>
            <person name="Godfrey J."/>
            <person name="Miner T."/>
            <person name="Herter B."/>
            <person name="Appelbaum E."/>
            <person name="Cordes M."/>
            <person name="Lek S."/>
            <person name="Wollam A."/>
            <person name="Pepin K.H."/>
            <person name="Palsikar V.B."/>
            <person name="Mitreva M."/>
            <person name="Wilson R.K."/>
        </authorList>
    </citation>
    <scope>NUCLEOTIDE SEQUENCE [LARGE SCALE GENOMIC DNA]</scope>
    <source>
        <strain evidence="1 2">F0184</strain>
    </source>
</reference>
<accession>U7V1Q8</accession>
<protein>
    <submittedName>
        <fullName evidence="1">Uncharacterized protein</fullName>
    </submittedName>
</protein>
<gene>
    <name evidence="1" type="ORF">HMPREF0742_01866</name>
</gene>
<evidence type="ECO:0000313" key="1">
    <source>
        <dbReference type="EMBL" id="ERT65476.1"/>
    </source>
</evidence>
<evidence type="ECO:0000313" key="2">
    <source>
        <dbReference type="Proteomes" id="UP000017174"/>
    </source>
</evidence>
<dbReference type="Proteomes" id="UP000017174">
    <property type="component" value="Unassembled WGS sequence"/>
</dbReference>
<organism evidence="1 2">
    <name type="scientific">Rothia aeria F0184</name>
    <dbReference type="NCBI Taxonomy" id="888019"/>
    <lineage>
        <taxon>Bacteria</taxon>
        <taxon>Bacillati</taxon>
        <taxon>Actinomycetota</taxon>
        <taxon>Actinomycetes</taxon>
        <taxon>Micrococcales</taxon>
        <taxon>Micrococcaceae</taxon>
        <taxon>Rothia</taxon>
    </lineage>
</organism>
<name>U7V1Q8_9MICC</name>
<dbReference type="HOGENOM" id="CLU_2828545_0_0_11"/>
<comment type="caution">
    <text evidence="1">The sequence shown here is derived from an EMBL/GenBank/DDBJ whole genome shotgun (WGS) entry which is preliminary data.</text>
</comment>
<sequence length="66" mass="7304">MRRAGSESSPYLTGAGGPAAGWVRHRLNRFLRSHGRAGVLTHRVTPTASGPLYKVRILFFGRTLER</sequence>
<proteinExistence type="predicted"/>
<dbReference type="EMBL" id="AXZG01000053">
    <property type="protein sequence ID" value="ERT65476.1"/>
    <property type="molecule type" value="Genomic_DNA"/>
</dbReference>
<dbReference type="AlphaFoldDB" id="U7V1Q8"/>